<dbReference type="Gene3D" id="3.40.50.300">
    <property type="entry name" value="P-loop containing nucleotide triphosphate hydrolases"/>
    <property type="match status" value="1"/>
</dbReference>
<dbReference type="Pfam" id="PF13469">
    <property type="entry name" value="Sulfotransfer_3"/>
    <property type="match status" value="1"/>
</dbReference>
<dbReference type="EMBL" id="SHBP01000011">
    <property type="protein sequence ID" value="RZO19478.1"/>
    <property type="molecule type" value="Genomic_DNA"/>
</dbReference>
<organism evidence="3 4">
    <name type="scientific">SAR92 clade bacterium</name>
    <dbReference type="NCBI Taxonomy" id="2315479"/>
    <lineage>
        <taxon>Bacteria</taxon>
        <taxon>Pseudomonadati</taxon>
        <taxon>Pseudomonadota</taxon>
        <taxon>Gammaproteobacteria</taxon>
        <taxon>Cellvibrionales</taxon>
        <taxon>Porticoccaceae</taxon>
        <taxon>SAR92 clade</taxon>
    </lineage>
</organism>
<comment type="caution">
    <text evidence="3">The sequence shown here is derived from an EMBL/GenBank/DDBJ whole genome shotgun (WGS) entry which is preliminary data.</text>
</comment>
<name>A0A520ME32_9GAMM</name>
<evidence type="ECO:0000256" key="1">
    <source>
        <dbReference type="ARBA" id="ARBA00022679"/>
    </source>
</evidence>
<dbReference type="InterPro" id="IPR026634">
    <property type="entry name" value="TPST-like"/>
</dbReference>
<protein>
    <submittedName>
        <fullName evidence="3">Sulfotransferase family protein</fullName>
    </submittedName>
</protein>
<dbReference type="SUPFAM" id="SSF52540">
    <property type="entry name" value="P-loop containing nucleoside triphosphate hydrolases"/>
    <property type="match status" value="1"/>
</dbReference>
<dbReference type="SUPFAM" id="SSF48452">
    <property type="entry name" value="TPR-like"/>
    <property type="match status" value="1"/>
</dbReference>
<dbReference type="SMART" id="SM00028">
    <property type="entry name" value="TPR"/>
    <property type="match status" value="4"/>
</dbReference>
<dbReference type="Pfam" id="PF13432">
    <property type="entry name" value="TPR_16"/>
    <property type="match status" value="1"/>
</dbReference>
<dbReference type="GO" id="GO:0008476">
    <property type="term" value="F:protein-tyrosine sulfotransferase activity"/>
    <property type="evidence" value="ECO:0007669"/>
    <property type="project" value="InterPro"/>
</dbReference>
<dbReference type="Gene3D" id="1.25.40.10">
    <property type="entry name" value="Tetratricopeptide repeat domain"/>
    <property type="match status" value="2"/>
</dbReference>
<feature type="repeat" description="TPR" evidence="2">
    <location>
        <begin position="116"/>
        <end position="149"/>
    </location>
</feature>
<keyword evidence="2" id="KW-0802">TPR repeat</keyword>
<accession>A0A520ME32</accession>
<keyword evidence="1 3" id="KW-0808">Transferase</keyword>
<evidence type="ECO:0000313" key="3">
    <source>
        <dbReference type="EMBL" id="RZO19478.1"/>
    </source>
</evidence>
<dbReference type="InterPro" id="IPR027417">
    <property type="entry name" value="P-loop_NTPase"/>
</dbReference>
<dbReference type="InterPro" id="IPR019734">
    <property type="entry name" value="TPR_rpt"/>
</dbReference>
<dbReference type="AlphaFoldDB" id="A0A520ME32"/>
<evidence type="ECO:0000256" key="2">
    <source>
        <dbReference type="PROSITE-ProRule" id="PRU00339"/>
    </source>
</evidence>
<dbReference type="PANTHER" id="PTHR12788">
    <property type="entry name" value="PROTEIN-TYROSINE SULFOTRANSFERASE 2"/>
    <property type="match status" value="1"/>
</dbReference>
<dbReference type="PROSITE" id="PS50005">
    <property type="entry name" value="TPR"/>
    <property type="match status" value="1"/>
</dbReference>
<dbReference type="Proteomes" id="UP000315889">
    <property type="component" value="Unassembled WGS sequence"/>
</dbReference>
<proteinExistence type="predicted"/>
<sequence>MVSERKERKVPLQPQQVIKRLSALSKQGKAGDVAHLLPKLSEDYAENAEVQYAISELLLLSKRVTEALGYAAKARSLAPQFIKYIIHEALCCLGLSQFERATAILESAEPLIAEKPVHAAMFASLLVRTGRHDRAVHFYQEAIRQEPDNARHQFSLAATLRFLGRLEEAECACDAAIEIDPEEYEAYLIRSDLRNQTQASNHVAELEQALVEQNAPYMGEAMLCFALAKESEDIGDSKKSFRYLKQGADLRRKHLSYDVGRDVEIIEELILQFSAENIQARGGSGSADPLPVFVIGMPRTGTTLLERMLASHSQIHSAGELPNFSQQVAAMGRRANPEQALAPRDLVAASVNFDMAELGANYLDSVRELTGSSARMIDKLPFNYLNAALIHLSLPASTIIHVCRDPMDTCYAVYKTLFQRAYPFSYDLDDLARYFIAYWKLMQHWRQAMPGRMIELQYEALVDNPMEEGRRMIEACNLNWETSMQEFHRNPTASMTASASQVRRPVYRSSVGKWRRYEMELRPLYERLEEAGIPVKS</sequence>
<gene>
    <name evidence="3" type="ORF">EVB03_07790</name>
</gene>
<dbReference type="PANTHER" id="PTHR12788:SF10">
    <property type="entry name" value="PROTEIN-TYROSINE SULFOTRANSFERASE"/>
    <property type="match status" value="1"/>
</dbReference>
<evidence type="ECO:0000313" key="4">
    <source>
        <dbReference type="Proteomes" id="UP000315889"/>
    </source>
</evidence>
<dbReference type="InterPro" id="IPR011990">
    <property type="entry name" value="TPR-like_helical_dom_sf"/>
</dbReference>
<reference evidence="3 4" key="1">
    <citation type="submission" date="2019-02" db="EMBL/GenBank/DDBJ databases">
        <title>Prokaryotic population dynamics and viral predation in marine succession experiment using metagenomics: the confinement effect.</title>
        <authorList>
            <person name="Haro-Moreno J.M."/>
            <person name="Rodriguez-Valera F."/>
            <person name="Lopez-Perez M."/>
        </authorList>
    </citation>
    <scope>NUCLEOTIDE SEQUENCE [LARGE SCALE GENOMIC DNA]</scope>
    <source>
        <strain evidence="3">MED-G170</strain>
    </source>
</reference>